<comment type="caution">
    <text evidence="14">The sequence shown here is derived from an EMBL/GenBank/DDBJ whole genome shotgun (WGS) entry which is preliminary data.</text>
</comment>
<dbReference type="AlphaFoldDB" id="A0ABD5UA40"/>
<dbReference type="Gene3D" id="1.10.287.510">
    <property type="entry name" value="Helix hairpin bin"/>
    <property type="match status" value="1"/>
</dbReference>
<feature type="compositionally biased region" description="Basic and acidic residues" evidence="12">
    <location>
        <begin position="323"/>
        <end position="335"/>
    </location>
</feature>
<dbReference type="GO" id="GO:0016887">
    <property type="term" value="F:ATP hydrolysis activity"/>
    <property type="evidence" value="ECO:0007669"/>
    <property type="project" value="UniProtKB-UniRule"/>
</dbReference>
<dbReference type="SUPFAM" id="SSF75712">
    <property type="entry name" value="Rad50 coiled-coil Zn hook"/>
    <property type="match status" value="1"/>
</dbReference>
<proteinExistence type="inferred from homology"/>
<feature type="binding site" evidence="10">
    <location>
        <position position="137"/>
    </location>
    <ligand>
        <name>ATP</name>
        <dbReference type="ChEBI" id="CHEBI:30616"/>
    </ligand>
</feature>
<keyword evidence="1 10" id="KW-0479">Metal-binding</keyword>
<evidence type="ECO:0000313" key="15">
    <source>
        <dbReference type="Proteomes" id="UP001596406"/>
    </source>
</evidence>
<comment type="similarity">
    <text evidence="10">Belongs to the SMC family. RAD50 subfamily.</text>
</comment>
<comment type="subunit">
    <text evidence="10">Homodimer. Forms a heterotetramer composed of two Mre11 subunits and two Rad50 subunits.</text>
</comment>
<feature type="compositionally biased region" description="Basic and acidic residues" evidence="12">
    <location>
        <begin position="411"/>
        <end position="421"/>
    </location>
</feature>
<keyword evidence="15" id="KW-1185">Reference proteome</keyword>
<accession>A0ABD5UA40</accession>
<evidence type="ECO:0000256" key="5">
    <source>
        <dbReference type="ARBA" id="ARBA00022833"/>
    </source>
</evidence>
<feature type="region of interest" description="Disordered" evidence="12">
    <location>
        <begin position="504"/>
        <end position="591"/>
    </location>
</feature>
<comment type="similarity">
    <text evidence="9">Belongs to the Sph1/Sph2 family.</text>
</comment>
<feature type="binding site" evidence="10 11">
    <location>
        <position position="457"/>
    </location>
    <ligand>
        <name>Zn(2+)</name>
        <dbReference type="ChEBI" id="CHEBI:29105"/>
    </ligand>
</feature>
<evidence type="ECO:0000256" key="2">
    <source>
        <dbReference type="ARBA" id="ARBA00022741"/>
    </source>
</evidence>
<keyword evidence="6 10" id="KW-0067">ATP-binding</keyword>
<evidence type="ECO:0000256" key="7">
    <source>
        <dbReference type="ARBA" id="ARBA00023054"/>
    </source>
</evidence>
<gene>
    <name evidence="10 14" type="primary">rad50</name>
    <name evidence="14" type="ORF">ACFQHK_06735</name>
</gene>
<name>A0ABD5UA40_9EURY</name>
<keyword evidence="3 10" id="KW-0227">DNA damage</keyword>
<feature type="region of interest" description="Disordered" evidence="12">
    <location>
        <begin position="397"/>
        <end position="421"/>
    </location>
</feature>
<dbReference type="NCBIfam" id="NF002572">
    <property type="entry name" value="PRK02224.1"/>
    <property type="match status" value="1"/>
</dbReference>
<keyword evidence="7" id="KW-0175">Coiled coil</keyword>
<evidence type="ECO:0000256" key="10">
    <source>
        <dbReference type="HAMAP-Rule" id="MF_00449"/>
    </source>
</evidence>
<evidence type="ECO:0000256" key="9">
    <source>
        <dbReference type="ARBA" id="ARBA00049666"/>
    </source>
</evidence>
<organism evidence="14 15">
    <name type="scientific">Halomarina ordinaria</name>
    <dbReference type="NCBI Taxonomy" id="3033939"/>
    <lineage>
        <taxon>Archaea</taxon>
        <taxon>Methanobacteriati</taxon>
        <taxon>Methanobacteriota</taxon>
        <taxon>Stenosarchaea group</taxon>
        <taxon>Halobacteria</taxon>
        <taxon>Halobacteriales</taxon>
        <taxon>Natronomonadaceae</taxon>
        <taxon>Halomarina</taxon>
    </lineage>
</organism>
<evidence type="ECO:0000256" key="1">
    <source>
        <dbReference type="ARBA" id="ARBA00022723"/>
    </source>
</evidence>
<feature type="binding site" evidence="10">
    <location>
        <begin position="32"/>
        <end position="38"/>
    </location>
    <ligand>
        <name>ATP</name>
        <dbReference type="ChEBI" id="CHEBI:30616"/>
    </ligand>
</feature>
<dbReference type="GO" id="GO:0006302">
    <property type="term" value="P:double-strand break repair"/>
    <property type="evidence" value="ECO:0007669"/>
    <property type="project" value="UniProtKB-UniRule"/>
</dbReference>
<comment type="cofactor">
    <cofactor evidence="10">
        <name>Zn(2+)</name>
        <dbReference type="ChEBI" id="CHEBI:29105"/>
    </cofactor>
    <text evidence="10">Binds 1 zinc ion per homodimer.</text>
</comment>
<protein>
    <recommendedName>
        <fullName evidence="10">DNA double-strand break repair Rad50 ATPase</fullName>
    </recommendedName>
</protein>
<dbReference type="Gene3D" id="3.40.50.300">
    <property type="entry name" value="P-loop containing nucleotide triphosphate hydrolases"/>
    <property type="match status" value="2"/>
</dbReference>
<feature type="binding site" evidence="10">
    <location>
        <position position="12"/>
    </location>
    <ligand>
        <name>ATP</name>
        <dbReference type="ChEBI" id="CHEBI:30616"/>
    </ligand>
</feature>
<dbReference type="InterPro" id="IPR027417">
    <property type="entry name" value="P-loop_NTPase"/>
</dbReference>
<dbReference type="Proteomes" id="UP001596406">
    <property type="component" value="Unassembled WGS sequence"/>
</dbReference>
<keyword evidence="2 10" id="KW-0547">Nucleotide-binding</keyword>
<feature type="domain" description="Zinc-hook" evidence="13">
    <location>
        <begin position="407"/>
        <end position="506"/>
    </location>
</feature>
<evidence type="ECO:0000256" key="6">
    <source>
        <dbReference type="ARBA" id="ARBA00022840"/>
    </source>
</evidence>
<keyword evidence="4 10" id="KW-0378">Hydrolase</keyword>
<dbReference type="InterPro" id="IPR053480">
    <property type="entry name" value="DSB_repair_ATPase"/>
</dbReference>
<feature type="compositionally biased region" description="Basic and acidic residues" evidence="12">
    <location>
        <begin position="553"/>
        <end position="571"/>
    </location>
</feature>
<dbReference type="GO" id="GO:0005524">
    <property type="term" value="F:ATP binding"/>
    <property type="evidence" value="ECO:0007669"/>
    <property type="project" value="UniProtKB-UniRule"/>
</dbReference>
<dbReference type="PROSITE" id="PS51131">
    <property type="entry name" value="ZN_HOOK"/>
    <property type="match status" value="1"/>
</dbReference>
<reference evidence="14 15" key="1">
    <citation type="journal article" date="2019" name="Int. J. Syst. Evol. Microbiol.">
        <title>The Global Catalogue of Microorganisms (GCM) 10K type strain sequencing project: providing services to taxonomists for standard genome sequencing and annotation.</title>
        <authorList>
            <consortium name="The Broad Institute Genomics Platform"/>
            <consortium name="The Broad Institute Genome Sequencing Center for Infectious Disease"/>
            <person name="Wu L."/>
            <person name="Ma J."/>
        </authorList>
    </citation>
    <scope>NUCLEOTIDE SEQUENCE [LARGE SCALE GENOMIC DNA]</scope>
    <source>
        <strain evidence="14 15">PSRA2</strain>
    </source>
</reference>
<evidence type="ECO:0000256" key="11">
    <source>
        <dbReference type="PROSITE-ProRule" id="PRU00471"/>
    </source>
</evidence>
<comment type="function">
    <text evidence="10">Part of the Rad50/Mre11 complex, which is involved in the early steps of DNA double-strand break (DSB) repair. Rad50 controls the balance between DNA end bridging and DNA resection via ATP-dependent structural rearrangements of the Rad50/Mre11 complex.</text>
</comment>
<evidence type="ECO:0000256" key="8">
    <source>
        <dbReference type="ARBA" id="ARBA00023204"/>
    </source>
</evidence>
<keyword evidence="8 10" id="KW-0234">DNA repair</keyword>
<dbReference type="NCBIfam" id="NF041035">
    <property type="entry name" value="Rad50_Halo"/>
    <property type="match status" value="1"/>
</dbReference>
<keyword evidence="5 10" id="KW-0862">Zinc</keyword>
<dbReference type="PANTHER" id="PTHR32114">
    <property type="entry name" value="ABC TRANSPORTER ABCH.3"/>
    <property type="match status" value="1"/>
</dbReference>
<comment type="caution">
    <text evidence="10">Lacks conserved residue(s) required for the propagation of feature annotation.</text>
</comment>
<dbReference type="RefSeq" id="WP_304447893.1">
    <property type="nucleotide sequence ID" value="NZ_JARRAH010000001.1"/>
</dbReference>
<feature type="binding site" evidence="10 11">
    <location>
        <position position="454"/>
    </location>
    <ligand>
        <name>Zn(2+)</name>
        <dbReference type="ChEBI" id="CHEBI:29105"/>
    </ligand>
</feature>
<feature type="compositionally biased region" description="Basic and acidic residues" evidence="12">
    <location>
        <begin position="628"/>
        <end position="639"/>
    </location>
</feature>
<feature type="compositionally biased region" description="Acidic residues" evidence="12">
    <location>
        <begin position="572"/>
        <end position="582"/>
    </location>
</feature>
<dbReference type="GO" id="GO:0008270">
    <property type="term" value="F:zinc ion binding"/>
    <property type="evidence" value="ECO:0007669"/>
    <property type="project" value="UniProtKB-UniRule"/>
</dbReference>
<sequence length="898" mass="101464">MRFERVRLSNFKCYDDADLGLDRGVTVIHGLNGSGKSSLLEACFFALYGATALDTTLDEVVTIGADDATVELWFVHGGERFHLERRVRVSGERAQTATCVLETPEGTVEGARDVRAHVTDLLRMDAEAFVNCAYVRQGEVNKLINASPGERQDMIDDLLQLGRLEEYRERASEARLGVKRVRNEKRAVLEDVETRVAEREEEDLHARLNDLESRLKERRAKLERYEEQREKAASTREEAERVLERHEETRQQLAALREDVDDLQSDIAEAERERDARREAIAERRERIADLESAAEEAIEPTAVEAVDEDAIAARREALDERREELAEEVSERRMQAQAFGNQADRLADRAAEHESQASEHRERADTLESEADDAAAALETRRETLAELEEEATALRERFADAPVDVGEASAERDALREEREDLRGDIADLEATRDATEERLAEGRRLLEEGKCPECGQPVEDSPHVESLSEFEAQVEDIEAGLAAKRESLSELEARLEELGDLADAEDRLDELGTKRSLLEERVEERQTEVEEKRERAEAKREEAATLDEQASEKREVAEAKREEAAAEREESEALTEERDDLTAEREGLDAALDRLSDVADEEAAIENLRAEREHLAELNDQRRDRLAEKRDRRSELEAEFDESSVEAARERKRDAEAYLEQVEPAMDELREERDHLVGRIERTRGELSDLEDLRATRDDLAATVDRLDSLYEETESLQAMYADLRADLRQRNVTKLEGLLNETFDLVYQNDSYARIELDGEYELTVYQKDGEPLDPEQLSGGERALFNLSLRCAIYRLLAEGIEGTAPLPPLILDEPTVFLDAGHVSKLVELVESMRRVGVEQIAVVSHDEELVGAADDLVRVEKDPTTNRSTVTRDEAALASAVRSAADASSGD</sequence>
<evidence type="ECO:0000256" key="12">
    <source>
        <dbReference type="SAM" id="MobiDB-lite"/>
    </source>
</evidence>
<evidence type="ECO:0000256" key="4">
    <source>
        <dbReference type="ARBA" id="ARBA00022801"/>
    </source>
</evidence>
<dbReference type="EMBL" id="JBHSXM010000001">
    <property type="protein sequence ID" value="MFC6836201.1"/>
    <property type="molecule type" value="Genomic_DNA"/>
</dbReference>
<evidence type="ECO:0000256" key="3">
    <source>
        <dbReference type="ARBA" id="ARBA00022763"/>
    </source>
</evidence>
<comment type="domain">
    <text evidence="10">The two conserved Cys that bind zinc constitute the zinc-hook, which separates the large intramolecular coiled coil regions. The 2 Cys residues coordinate one molecule of zinc with the help of the 2 Cys residues of the zinc-hook of another Rad50 molecule, thereby forming a V-shaped homodimer.</text>
</comment>
<dbReference type="SUPFAM" id="SSF52540">
    <property type="entry name" value="P-loop containing nucleoside triphosphate hydrolases"/>
    <property type="match status" value="1"/>
</dbReference>
<feature type="region of interest" description="Disordered" evidence="12">
    <location>
        <begin position="323"/>
        <end position="374"/>
    </location>
</feature>
<dbReference type="InterPro" id="IPR022982">
    <property type="entry name" value="Rad50_ATPase_archaeal"/>
</dbReference>
<feature type="compositionally biased region" description="Basic and acidic residues" evidence="12">
    <location>
        <begin position="346"/>
        <end position="367"/>
    </location>
</feature>
<evidence type="ECO:0000259" key="13">
    <source>
        <dbReference type="PROSITE" id="PS51131"/>
    </source>
</evidence>
<feature type="region of interest" description="Disordered" evidence="12">
    <location>
        <begin position="628"/>
        <end position="651"/>
    </location>
</feature>
<dbReference type="HAMAP" id="MF_00449">
    <property type="entry name" value="RAD50"/>
    <property type="match status" value="1"/>
</dbReference>
<dbReference type="PANTHER" id="PTHR32114:SF2">
    <property type="entry name" value="ABC TRANSPORTER ABCH.3"/>
    <property type="match status" value="1"/>
</dbReference>
<dbReference type="InterPro" id="IPR013134">
    <property type="entry name" value="Zn_hook_RAD50"/>
</dbReference>
<evidence type="ECO:0000313" key="14">
    <source>
        <dbReference type="EMBL" id="MFC6836201.1"/>
    </source>
</evidence>
<feature type="compositionally biased region" description="Basic and acidic residues" evidence="12">
    <location>
        <begin position="512"/>
        <end position="546"/>
    </location>
</feature>